<keyword evidence="2" id="KW-1185">Reference proteome</keyword>
<dbReference type="EMBL" id="BSXS01002644">
    <property type="protein sequence ID" value="GME79554.1"/>
    <property type="molecule type" value="Genomic_DNA"/>
</dbReference>
<evidence type="ECO:0000313" key="2">
    <source>
        <dbReference type="Proteomes" id="UP001165064"/>
    </source>
</evidence>
<dbReference type="Proteomes" id="UP001165064">
    <property type="component" value="Unassembled WGS sequence"/>
</dbReference>
<gene>
    <name evidence="1" type="ORF">Amon02_000400800</name>
</gene>
<proteinExistence type="predicted"/>
<reference evidence="1" key="1">
    <citation type="submission" date="2023-04" db="EMBL/GenBank/DDBJ databases">
        <title>Ambrosiozyma monospora NBRC 10751.</title>
        <authorList>
            <person name="Ichikawa N."/>
            <person name="Sato H."/>
            <person name="Tonouchi N."/>
        </authorList>
    </citation>
    <scope>NUCLEOTIDE SEQUENCE</scope>
    <source>
        <strain evidence="1">NBRC 10751</strain>
    </source>
</reference>
<accession>A0ACB5T212</accession>
<name>A0ACB5T212_AMBMO</name>
<comment type="caution">
    <text evidence="1">The sequence shown here is derived from an EMBL/GenBank/DDBJ whole genome shotgun (WGS) entry which is preliminary data.</text>
</comment>
<organism evidence="1 2">
    <name type="scientific">Ambrosiozyma monospora</name>
    <name type="common">Yeast</name>
    <name type="synonym">Endomycopsis monosporus</name>
    <dbReference type="NCBI Taxonomy" id="43982"/>
    <lineage>
        <taxon>Eukaryota</taxon>
        <taxon>Fungi</taxon>
        <taxon>Dikarya</taxon>
        <taxon>Ascomycota</taxon>
        <taxon>Saccharomycotina</taxon>
        <taxon>Pichiomycetes</taxon>
        <taxon>Pichiales</taxon>
        <taxon>Pichiaceae</taxon>
        <taxon>Ambrosiozyma</taxon>
    </lineage>
</organism>
<evidence type="ECO:0000313" key="1">
    <source>
        <dbReference type="EMBL" id="GME79554.1"/>
    </source>
</evidence>
<protein>
    <submittedName>
        <fullName evidence="1">Unnamed protein product</fullName>
    </submittedName>
</protein>
<sequence>MAVDKVKETIANDINTSISRTSTTKISWRPKGIFYNKNEFFINMVEHIRFKYNMDQAKVVYNTISGELNCKCFLSGMPTLTLSVNEDILDEHSIFSNTNFHQSVQLSDPEESKEDEKKHKDDEADKGEDATKEDTSSIAGSRTSIAESHTDLDDVASINTTTTTSSITKSVSSTPKPPSIKKKPQTNKSLRSSVIKFIPPDGDFKLASYQITNTTVLRPLVFVIPSYKLFFKHDCYKLKIKVKLSSNFAKKSKNQMKDLKITIPIIIPNKHLRLNFVASSNGGSGSGGLKFKTKMGTVVHELSKNCIIWQISQIEGNSKAEMASEFDLISTTQLAIQHDINFEYGKQDKNDIVYYDLNEDLNLDRVMQKQVRVLMVEFKLNITYSDLKINYLKIEEPMLKFQTFPWIKYNTYCQGDDYCFVIGDKHLKIELSEEQLMQLDDEREKYERELKAEEAELDLADLESTIDSLASNDDGDDGDGCEHVPGVGVSASASMNGDLSIDSTSQHARKSSGKYKYGDRFIDFEEYVLEDEPVDSKDDDDIPDDGDDGDDEQRPRESHETGASSTHDYEVLTQHYDTETTETSSNLVLDEVSVPAHHDTITNGSVPTADHSANPKADPNSDTVAGLDSTDPDVTERTEPAENSEIETEVEVKEQEDGKNDVGEEGGASGSDSGKIKI</sequence>